<evidence type="ECO:0000256" key="3">
    <source>
        <dbReference type="ARBA" id="ARBA00022448"/>
    </source>
</evidence>
<dbReference type="RefSeq" id="WP_386773545.1">
    <property type="nucleotide sequence ID" value="NZ_JBHRUG010000019.1"/>
</dbReference>
<keyword evidence="3" id="KW-0813">Transport</keyword>
<dbReference type="SUPFAM" id="SSF52540">
    <property type="entry name" value="P-loop containing nucleoside triphosphate hydrolases"/>
    <property type="match status" value="2"/>
</dbReference>
<comment type="caution">
    <text evidence="9">The sequence shown here is derived from an EMBL/GenBank/DDBJ whole genome shotgun (WGS) entry which is preliminary data.</text>
</comment>
<feature type="domain" description="ABC transporter" evidence="8">
    <location>
        <begin position="14"/>
        <end position="254"/>
    </location>
</feature>
<evidence type="ECO:0000256" key="1">
    <source>
        <dbReference type="ARBA" id="ARBA00004417"/>
    </source>
</evidence>
<dbReference type="InterPro" id="IPR017871">
    <property type="entry name" value="ABC_transporter-like_CS"/>
</dbReference>
<evidence type="ECO:0000256" key="4">
    <source>
        <dbReference type="ARBA" id="ARBA00022475"/>
    </source>
</evidence>
<dbReference type="PROSITE" id="PS00211">
    <property type="entry name" value="ABC_TRANSPORTER_1"/>
    <property type="match status" value="2"/>
</dbReference>
<accession>A0ABV7LP90</accession>
<feature type="domain" description="ABC transporter" evidence="8">
    <location>
        <begin position="276"/>
        <end position="491"/>
    </location>
</feature>
<evidence type="ECO:0000259" key="8">
    <source>
        <dbReference type="PROSITE" id="PS50893"/>
    </source>
</evidence>
<protein>
    <submittedName>
        <fullName evidence="9">ABC transporter ATP-binding protein</fullName>
    </submittedName>
</protein>
<dbReference type="InterPro" id="IPR050388">
    <property type="entry name" value="ABC_Ni/Peptide_Import"/>
</dbReference>
<sequence>MTLPMTSSQQAPLLHVEDLAVDGEGVSIAPFSLTLAPGQRLTLLGETGSGKSLLAQAIMGTLPKGLVAQGRLHIAGQFFDASDAKSRREPWGHTLALLPQEPWHALDPTMRAANQVAESHRHVAGRSRREARDAARRDLDGLGLQDAGHKLPSELSGGMAQRVAFAAASAGGARIVIADEPTKGLDATRRDAVVELLARTPDDGGALLTITHDIEVARRLGGEVAILRHGQVVERGPAKRVLDTPSSDYGRRLMAAEPSRWPTPPPPPRDKHAPVVEAQGITKARGGKILFEELSLTIAPGEIVGVCGPSGCGKSTLGDVLLGVARNDEGEVTRDSSHPRLGFQKLYQDPPAAFSPHWTLRRLLNDLIRRHRLEPATIVPLMIRLHLNPALLERRPGEISGGELQRFAILRVLLLEPCFLFADEPTSRLDPITQQETLALLVELARERLCGVMLVSHDPALIERLCDRRLALGGLTPRSATTTSREDLVVS</sequence>
<keyword evidence="4" id="KW-1003">Cell membrane</keyword>
<evidence type="ECO:0000256" key="7">
    <source>
        <dbReference type="ARBA" id="ARBA00023136"/>
    </source>
</evidence>
<evidence type="ECO:0000256" key="6">
    <source>
        <dbReference type="ARBA" id="ARBA00022840"/>
    </source>
</evidence>
<dbReference type="InterPro" id="IPR003593">
    <property type="entry name" value="AAA+_ATPase"/>
</dbReference>
<reference evidence="10" key="1">
    <citation type="journal article" date="2019" name="Int. J. Syst. Evol. Microbiol.">
        <title>The Global Catalogue of Microorganisms (GCM) 10K type strain sequencing project: providing services to taxonomists for standard genome sequencing and annotation.</title>
        <authorList>
            <consortium name="The Broad Institute Genomics Platform"/>
            <consortium name="The Broad Institute Genome Sequencing Center for Infectious Disease"/>
            <person name="Wu L."/>
            <person name="Ma J."/>
        </authorList>
    </citation>
    <scope>NUCLEOTIDE SEQUENCE [LARGE SCALE GENOMIC DNA]</scope>
    <source>
        <strain evidence="10">CECT 7698</strain>
    </source>
</reference>
<dbReference type="SMART" id="SM00382">
    <property type="entry name" value="AAA"/>
    <property type="match status" value="2"/>
</dbReference>
<dbReference type="Pfam" id="PF00005">
    <property type="entry name" value="ABC_tran"/>
    <property type="match status" value="2"/>
</dbReference>
<dbReference type="GO" id="GO:0005524">
    <property type="term" value="F:ATP binding"/>
    <property type="evidence" value="ECO:0007669"/>
    <property type="project" value="UniProtKB-KW"/>
</dbReference>
<evidence type="ECO:0000256" key="2">
    <source>
        <dbReference type="ARBA" id="ARBA00005417"/>
    </source>
</evidence>
<dbReference type="PROSITE" id="PS50893">
    <property type="entry name" value="ABC_TRANSPORTER_2"/>
    <property type="match status" value="2"/>
</dbReference>
<proteinExistence type="inferred from homology"/>
<dbReference type="PANTHER" id="PTHR43297">
    <property type="entry name" value="OLIGOPEPTIDE TRANSPORT ATP-BINDING PROTEIN APPD"/>
    <property type="match status" value="1"/>
</dbReference>
<keyword evidence="6 9" id="KW-0067">ATP-binding</keyword>
<keyword evidence="5" id="KW-0547">Nucleotide-binding</keyword>
<keyword evidence="10" id="KW-1185">Reference proteome</keyword>
<keyword evidence="7" id="KW-0472">Membrane</keyword>
<dbReference type="InterPro" id="IPR027417">
    <property type="entry name" value="P-loop_NTPase"/>
</dbReference>
<gene>
    <name evidence="9" type="ORF">ACFOEV_10350</name>
</gene>
<comment type="similarity">
    <text evidence="2">Belongs to the ABC transporter superfamily.</text>
</comment>
<dbReference type="InterPro" id="IPR003439">
    <property type="entry name" value="ABC_transporter-like_ATP-bd"/>
</dbReference>
<comment type="subcellular location">
    <subcellularLocation>
        <location evidence="1">Cell inner membrane</location>
        <topology evidence="1">Peripheral membrane protein</topology>
    </subcellularLocation>
</comment>
<organism evidence="9 10">
    <name type="scientific">Litchfieldella rifensis</name>
    <dbReference type="NCBI Taxonomy" id="762643"/>
    <lineage>
        <taxon>Bacteria</taxon>
        <taxon>Pseudomonadati</taxon>
        <taxon>Pseudomonadota</taxon>
        <taxon>Gammaproteobacteria</taxon>
        <taxon>Oceanospirillales</taxon>
        <taxon>Halomonadaceae</taxon>
        <taxon>Litchfieldella</taxon>
    </lineage>
</organism>
<dbReference type="Gene3D" id="3.40.50.300">
    <property type="entry name" value="P-loop containing nucleotide triphosphate hydrolases"/>
    <property type="match status" value="2"/>
</dbReference>
<evidence type="ECO:0000256" key="5">
    <source>
        <dbReference type="ARBA" id="ARBA00022741"/>
    </source>
</evidence>
<evidence type="ECO:0000313" key="10">
    <source>
        <dbReference type="Proteomes" id="UP001595579"/>
    </source>
</evidence>
<dbReference type="EMBL" id="JBHRUG010000019">
    <property type="protein sequence ID" value="MFC3284006.1"/>
    <property type="molecule type" value="Genomic_DNA"/>
</dbReference>
<dbReference type="Proteomes" id="UP001595579">
    <property type="component" value="Unassembled WGS sequence"/>
</dbReference>
<dbReference type="PANTHER" id="PTHR43297:SF7">
    <property type="entry name" value="D,D-DIPEPTIDE TRANSPORT ATP-BINDING PROTEIN DDPD-RELATED"/>
    <property type="match status" value="1"/>
</dbReference>
<name>A0ABV7LP90_9GAMM</name>
<evidence type="ECO:0000313" key="9">
    <source>
        <dbReference type="EMBL" id="MFC3284006.1"/>
    </source>
</evidence>